<dbReference type="AlphaFoldDB" id="A0AA86MXD4"/>
<feature type="compositionally biased region" description="Basic and acidic residues" evidence="1">
    <location>
        <begin position="158"/>
        <end position="179"/>
    </location>
</feature>
<dbReference type="EMBL" id="OX365700">
    <property type="protein sequence ID" value="CAI4030810.1"/>
    <property type="molecule type" value="Genomic_DNA"/>
</dbReference>
<name>A0AA86MXD4_9BACT</name>
<evidence type="ECO:0000256" key="1">
    <source>
        <dbReference type="SAM" id="MobiDB-lite"/>
    </source>
</evidence>
<protein>
    <submittedName>
        <fullName evidence="2">Uncharacterized protein</fullName>
    </submittedName>
</protein>
<reference evidence="2" key="1">
    <citation type="submission" date="2022-10" db="EMBL/GenBank/DDBJ databases">
        <authorList>
            <person name="Koch H."/>
        </authorList>
    </citation>
    <scope>NUCLEOTIDE SEQUENCE</scope>
    <source>
        <strain evidence="2">DNF</strain>
    </source>
</reference>
<organism evidence="2 3">
    <name type="scientific">Nitrospira tepida</name>
    <dbReference type="NCBI Taxonomy" id="2973512"/>
    <lineage>
        <taxon>Bacteria</taxon>
        <taxon>Pseudomonadati</taxon>
        <taxon>Nitrospirota</taxon>
        <taxon>Nitrospiria</taxon>
        <taxon>Nitrospirales</taxon>
        <taxon>Nitrospiraceae</taxon>
        <taxon>Nitrospira</taxon>
    </lineage>
</organism>
<evidence type="ECO:0000313" key="3">
    <source>
        <dbReference type="Proteomes" id="UP001179121"/>
    </source>
</evidence>
<proteinExistence type="predicted"/>
<accession>A0AA86MXD4</accession>
<evidence type="ECO:0000313" key="2">
    <source>
        <dbReference type="EMBL" id="CAI4030810.1"/>
    </source>
</evidence>
<dbReference type="Proteomes" id="UP001179121">
    <property type="component" value="Chromosome"/>
</dbReference>
<gene>
    <name evidence="2" type="ORF">DNFV4_01240</name>
</gene>
<keyword evidence="3" id="KW-1185">Reference proteome</keyword>
<feature type="region of interest" description="Disordered" evidence="1">
    <location>
        <begin position="92"/>
        <end position="179"/>
    </location>
</feature>
<sequence length="179" mass="19600">MAEKSHGAVRAKSLDYGWFKSARPSLSGYLEQGTAVAPFRFDEQESWRTDRGKGSYREILETMRRSGVPVVAGGAHCHGRLGHQCLDVGPQPLNDGDRHGSAGLVTRAGSSEARSTTPCLSSLFLPSPGHRPQESPAQPTAVTALRPRPRPTGLPIRMNREKDRRPTSAQQDEHRSIRP</sequence>
<feature type="compositionally biased region" description="Polar residues" evidence="1">
    <location>
        <begin position="108"/>
        <end position="120"/>
    </location>
</feature>
<dbReference type="KEGG" id="nti:DNFV4_01240"/>